<dbReference type="EMBL" id="AFWV01000006">
    <property type="protein sequence ID" value="EGV18520.1"/>
    <property type="molecule type" value="Genomic_DNA"/>
</dbReference>
<dbReference type="AlphaFoldDB" id="F9UAQ2"/>
<gene>
    <name evidence="1" type="ORF">ThimaDRAFT_1938</name>
</gene>
<evidence type="ECO:0000313" key="2">
    <source>
        <dbReference type="Proteomes" id="UP000005459"/>
    </source>
</evidence>
<evidence type="ECO:0000313" key="1">
    <source>
        <dbReference type="EMBL" id="EGV18520.1"/>
    </source>
</evidence>
<proteinExistence type="predicted"/>
<sequence length="104" mass="10989">MGALREQVQTLLHLDPALGARVPLACSTWSDALCSAARLGVLRETLPALVADAVAVLPDRLADIPGLGTRPARAIDGTYQARARIFAAVHPSRVERATPRAIPC</sequence>
<keyword evidence="2" id="KW-1185">Reference proteome</keyword>
<organism evidence="1 2">
    <name type="scientific">Thiocapsa marina 5811</name>
    <dbReference type="NCBI Taxonomy" id="768671"/>
    <lineage>
        <taxon>Bacteria</taxon>
        <taxon>Pseudomonadati</taxon>
        <taxon>Pseudomonadota</taxon>
        <taxon>Gammaproteobacteria</taxon>
        <taxon>Chromatiales</taxon>
        <taxon>Chromatiaceae</taxon>
        <taxon>Thiocapsa</taxon>
    </lineage>
</organism>
<dbReference type="Proteomes" id="UP000005459">
    <property type="component" value="Unassembled WGS sequence"/>
</dbReference>
<reference evidence="1 2" key="1">
    <citation type="submission" date="2011-06" db="EMBL/GenBank/DDBJ databases">
        <title>The draft genome of Thiocapsa marina 5811.</title>
        <authorList>
            <consortium name="US DOE Joint Genome Institute (JGI-PGF)"/>
            <person name="Lucas S."/>
            <person name="Han J."/>
            <person name="Cheng J.-F."/>
            <person name="Goodwin L."/>
            <person name="Pitluck S."/>
            <person name="Peters L."/>
            <person name="Land M.L."/>
            <person name="Hauser L."/>
            <person name="Vogl K."/>
            <person name="Liu Z."/>
            <person name="Imhoff J."/>
            <person name="Thiel V."/>
            <person name="Frigaard N.-U."/>
            <person name="Bryant D."/>
            <person name="Woyke T.J."/>
        </authorList>
    </citation>
    <scope>NUCLEOTIDE SEQUENCE [LARGE SCALE GENOMIC DNA]</scope>
    <source>
        <strain evidence="1 2">5811</strain>
    </source>
</reference>
<accession>F9UAQ2</accession>
<dbReference type="eggNOG" id="ENOG502ZITJ">
    <property type="taxonomic scope" value="Bacteria"/>
</dbReference>
<protein>
    <submittedName>
        <fullName evidence="1">Uncharacterized protein</fullName>
    </submittedName>
</protein>
<dbReference type="STRING" id="768671.ThimaDRAFT_1938"/>
<name>F9UAQ2_9GAMM</name>